<dbReference type="Proteomes" id="UP001165427">
    <property type="component" value="Unassembled WGS sequence"/>
</dbReference>
<sequence length="464" mass="51207">MGRTLAFRLTLWYAAIFVMSALVIFVLFYVLMVKAVNQRTDADLLTHANQLARIHAREGDAMLQRAATLQAQAAGEKQMFFRLLYPSGLVFSSSDMRHWGPVGIRRDAVDALFLGHPHWFATQTPGEQSFRVRVLYMRLGDNIILQLGASLEEDDRLLQTFVRIFLFTMGGLLVLGVGTGWFMARRALSGVGSVTRTARQISESDLDTRVPVQHRYAEIDQLAVTFNQMLDRIRRLVTGMRQMNDNIAHDLRSPITRIRGLAEVTLTHDPDLESYARMAANTIEECDRLLDMINTMLTIARTESGTAPPVLAPVDLDQLVKVACDLFQALAEDKQIALECAAGTPCRIDGDGPMLQRMLANLIDNAIKYTDSGGTVTVDLALHGPHGEIRLTVTDTGEGIPSEEQPRVFDRFYRGDRSRCHAGAGLGLSLALTVAQAHGGRITLESEPGRGSTFTVHLPPAANP</sequence>
<evidence type="ECO:0000256" key="7">
    <source>
        <dbReference type="ARBA" id="ARBA00022777"/>
    </source>
</evidence>
<dbReference type="InterPro" id="IPR036890">
    <property type="entry name" value="HATPase_C_sf"/>
</dbReference>
<dbReference type="CDD" id="cd06225">
    <property type="entry name" value="HAMP"/>
    <property type="match status" value="1"/>
</dbReference>
<keyword evidence="15" id="KW-1185">Reference proteome</keyword>
<dbReference type="Pfam" id="PF00672">
    <property type="entry name" value="HAMP"/>
    <property type="match status" value="1"/>
</dbReference>
<dbReference type="GO" id="GO:0005886">
    <property type="term" value="C:plasma membrane"/>
    <property type="evidence" value="ECO:0007669"/>
    <property type="project" value="TreeGrafter"/>
</dbReference>
<dbReference type="CDD" id="cd00082">
    <property type="entry name" value="HisKA"/>
    <property type="match status" value="1"/>
</dbReference>
<evidence type="ECO:0000256" key="4">
    <source>
        <dbReference type="ARBA" id="ARBA00022553"/>
    </source>
</evidence>
<dbReference type="InterPro" id="IPR004358">
    <property type="entry name" value="Sig_transdc_His_kin-like_C"/>
</dbReference>
<keyword evidence="5" id="KW-0808">Transferase</keyword>
<comment type="caution">
    <text evidence="14">The sequence shown here is derived from an EMBL/GenBank/DDBJ whole genome shotgun (WGS) entry which is preliminary data.</text>
</comment>
<keyword evidence="14" id="KW-0067">ATP-binding</keyword>
<dbReference type="SUPFAM" id="SSF47384">
    <property type="entry name" value="Homodimeric domain of signal transducing histidine kinase"/>
    <property type="match status" value="1"/>
</dbReference>
<dbReference type="FunFam" id="3.30.565.10:FF:000006">
    <property type="entry name" value="Sensor histidine kinase WalK"/>
    <property type="match status" value="1"/>
</dbReference>
<dbReference type="Pfam" id="PF02518">
    <property type="entry name" value="HATPase_c"/>
    <property type="match status" value="1"/>
</dbReference>
<evidence type="ECO:0000256" key="11">
    <source>
        <dbReference type="SAM" id="Phobius"/>
    </source>
</evidence>
<keyword evidence="7" id="KW-0418">Kinase</keyword>
<dbReference type="GO" id="GO:0005524">
    <property type="term" value="F:ATP binding"/>
    <property type="evidence" value="ECO:0007669"/>
    <property type="project" value="UniProtKB-KW"/>
</dbReference>
<keyword evidence="6 11" id="KW-0812">Transmembrane</keyword>
<protein>
    <recommendedName>
        <fullName evidence="3">histidine kinase</fullName>
        <ecNumber evidence="3">2.7.13.3</ecNumber>
    </recommendedName>
</protein>
<feature type="transmembrane region" description="Helical" evidence="11">
    <location>
        <begin position="12"/>
        <end position="31"/>
    </location>
</feature>
<gene>
    <name evidence="14" type="ORF">MRX98_16535</name>
</gene>
<feature type="transmembrane region" description="Helical" evidence="11">
    <location>
        <begin position="164"/>
        <end position="184"/>
    </location>
</feature>
<dbReference type="PROSITE" id="PS50885">
    <property type="entry name" value="HAMP"/>
    <property type="match status" value="1"/>
</dbReference>
<feature type="domain" description="Histidine kinase" evidence="12">
    <location>
        <begin position="246"/>
        <end position="462"/>
    </location>
</feature>
<dbReference type="InterPro" id="IPR003661">
    <property type="entry name" value="HisK_dim/P_dom"/>
</dbReference>
<dbReference type="EC" id="2.7.13.3" evidence="3"/>
<dbReference type="InterPro" id="IPR003594">
    <property type="entry name" value="HATPase_dom"/>
</dbReference>
<organism evidence="14 15">
    <name type="scientific">Desulfatitalea alkaliphila</name>
    <dbReference type="NCBI Taxonomy" id="2929485"/>
    <lineage>
        <taxon>Bacteria</taxon>
        <taxon>Pseudomonadati</taxon>
        <taxon>Thermodesulfobacteriota</taxon>
        <taxon>Desulfobacteria</taxon>
        <taxon>Desulfobacterales</taxon>
        <taxon>Desulfosarcinaceae</taxon>
        <taxon>Desulfatitalea</taxon>
    </lineage>
</organism>
<proteinExistence type="predicted"/>
<evidence type="ECO:0000256" key="1">
    <source>
        <dbReference type="ARBA" id="ARBA00000085"/>
    </source>
</evidence>
<keyword evidence="4" id="KW-0597">Phosphoprotein</keyword>
<dbReference type="Gene3D" id="6.10.340.10">
    <property type="match status" value="1"/>
</dbReference>
<dbReference type="Gene3D" id="1.10.287.130">
    <property type="match status" value="1"/>
</dbReference>
<accession>A0AA41RBP9</accession>
<evidence type="ECO:0000256" key="2">
    <source>
        <dbReference type="ARBA" id="ARBA00004370"/>
    </source>
</evidence>
<dbReference type="InterPro" id="IPR036097">
    <property type="entry name" value="HisK_dim/P_sf"/>
</dbReference>
<dbReference type="AlphaFoldDB" id="A0AA41RBP9"/>
<keyword evidence="8 11" id="KW-1133">Transmembrane helix</keyword>
<dbReference type="GO" id="GO:0000155">
    <property type="term" value="F:phosphorelay sensor kinase activity"/>
    <property type="evidence" value="ECO:0007669"/>
    <property type="project" value="InterPro"/>
</dbReference>
<dbReference type="PROSITE" id="PS50109">
    <property type="entry name" value="HIS_KIN"/>
    <property type="match status" value="1"/>
</dbReference>
<dbReference type="InterPro" id="IPR003660">
    <property type="entry name" value="HAMP_dom"/>
</dbReference>
<dbReference type="PRINTS" id="PR00344">
    <property type="entry name" value="BCTRLSENSOR"/>
</dbReference>
<dbReference type="SMART" id="SM00387">
    <property type="entry name" value="HATPase_c"/>
    <property type="match status" value="1"/>
</dbReference>
<keyword evidence="9" id="KW-0902">Two-component regulatory system</keyword>
<comment type="subcellular location">
    <subcellularLocation>
        <location evidence="2">Membrane</location>
    </subcellularLocation>
</comment>
<name>A0AA41RBP9_9BACT</name>
<dbReference type="PANTHER" id="PTHR45436:SF8">
    <property type="entry name" value="HISTIDINE KINASE"/>
    <property type="match status" value="1"/>
</dbReference>
<dbReference type="Pfam" id="PF00512">
    <property type="entry name" value="HisKA"/>
    <property type="match status" value="1"/>
</dbReference>
<evidence type="ECO:0000259" key="12">
    <source>
        <dbReference type="PROSITE" id="PS50109"/>
    </source>
</evidence>
<comment type="catalytic activity">
    <reaction evidence="1">
        <text>ATP + protein L-histidine = ADP + protein N-phospho-L-histidine.</text>
        <dbReference type="EC" id="2.7.13.3"/>
    </reaction>
</comment>
<dbReference type="Gene3D" id="3.30.565.10">
    <property type="entry name" value="Histidine kinase-like ATPase, C-terminal domain"/>
    <property type="match status" value="1"/>
</dbReference>
<dbReference type="SUPFAM" id="SSF55874">
    <property type="entry name" value="ATPase domain of HSP90 chaperone/DNA topoisomerase II/histidine kinase"/>
    <property type="match status" value="1"/>
</dbReference>
<evidence type="ECO:0000256" key="3">
    <source>
        <dbReference type="ARBA" id="ARBA00012438"/>
    </source>
</evidence>
<evidence type="ECO:0000259" key="13">
    <source>
        <dbReference type="PROSITE" id="PS50885"/>
    </source>
</evidence>
<dbReference type="InterPro" id="IPR005467">
    <property type="entry name" value="His_kinase_dom"/>
</dbReference>
<dbReference type="InterPro" id="IPR050428">
    <property type="entry name" value="TCS_sensor_his_kinase"/>
</dbReference>
<dbReference type="RefSeq" id="WP_246912539.1">
    <property type="nucleotide sequence ID" value="NZ_JALJRB010000022.1"/>
</dbReference>
<dbReference type="SUPFAM" id="SSF158472">
    <property type="entry name" value="HAMP domain-like"/>
    <property type="match status" value="1"/>
</dbReference>
<feature type="domain" description="HAMP" evidence="13">
    <location>
        <begin position="185"/>
        <end position="238"/>
    </location>
</feature>
<dbReference type="PANTHER" id="PTHR45436">
    <property type="entry name" value="SENSOR HISTIDINE KINASE YKOH"/>
    <property type="match status" value="1"/>
</dbReference>
<dbReference type="EMBL" id="JALJRB010000022">
    <property type="protein sequence ID" value="MCJ8502193.1"/>
    <property type="molecule type" value="Genomic_DNA"/>
</dbReference>
<evidence type="ECO:0000256" key="5">
    <source>
        <dbReference type="ARBA" id="ARBA00022679"/>
    </source>
</evidence>
<keyword evidence="14" id="KW-0547">Nucleotide-binding</keyword>
<evidence type="ECO:0000256" key="6">
    <source>
        <dbReference type="ARBA" id="ARBA00022692"/>
    </source>
</evidence>
<evidence type="ECO:0000313" key="15">
    <source>
        <dbReference type="Proteomes" id="UP001165427"/>
    </source>
</evidence>
<dbReference type="SMART" id="SM00304">
    <property type="entry name" value="HAMP"/>
    <property type="match status" value="1"/>
</dbReference>
<reference evidence="14" key="1">
    <citation type="submission" date="2022-04" db="EMBL/GenBank/DDBJ databases">
        <title>Desulfatitalea alkaliphila sp. nov., a novel anaerobic sulfate-reducing bacterium isolated from terrestrial mud volcano, Taman Peninsula, Russia.</title>
        <authorList>
            <person name="Khomyakova M.A."/>
            <person name="Merkel A.Y."/>
            <person name="Slobodkin A.I."/>
        </authorList>
    </citation>
    <scope>NUCLEOTIDE SEQUENCE</scope>
    <source>
        <strain evidence="14">M08but</strain>
    </source>
</reference>
<evidence type="ECO:0000256" key="10">
    <source>
        <dbReference type="ARBA" id="ARBA00023136"/>
    </source>
</evidence>
<dbReference type="SMART" id="SM00388">
    <property type="entry name" value="HisKA"/>
    <property type="match status" value="1"/>
</dbReference>
<evidence type="ECO:0000256" key="9">
    <source>
        <dbReference type="ARBA" id="ARBA00023012"/>
    </source>
</evidence>
<dbReference type="CDD" id="cd00075">
    <property type="entry name" value="HATPase"/>
    <property type="match status" value="1"/>
</dbReference>
<evidence type="ECO:0000313" key="14">
    <source>
        <dbReference type="EMBL" id="MCJ8502193.1"/>
    </source>
</evidence>
<keyword evidence="10 11" id="KW-0472">Membrane</keyword>
<evidence type="ECO:0000256" key="8">
    <source>
        <dbReference type="ARBA" id="ARBA00022989"/>
    </source>
</evidence>